<evidence type="ECO:0000313" key="3">
    <source>
        <dbReference type="EMBL" id="TGA98359.1"/>
    </source>
</evidence>
<dbReference type="PIRSF" id="PIRSF012509">
    <property type="entry name" value="CamS"/>
    <property type="match status" value="1"/>
</dbReference>
<gene>
    <name evidence="3" type="ORF">E4665_08975</name>
</gene>
<evidence type="ECO:0000256" key="1">
    <source>
        <dbReference type="SAM" id="MobiDB-lite"/>
    </source>
</evidence>
<comment type="caution">
    <text evidence="3">The sequence shown here is derived from an EMBL/GenBank/DDBJ whole genome shotgun (WGS) entry which is preliminary data.</text>
</comment>
<dbReference type="Gene3D" id="3.10.570.10">
    <property type="entry name" value="sex pheromone staph- cam373 precursor domain"/>
    <property type="match status" value="1"/>
</dbReference>
<feature type="region of interest" description="Disordered" evidence="1">
    <location>
        <begin position="121"/>
        <end position="141"/>
    </location>
</feature>
<keyword evidence="2" id="KW-0732">Signal</keyword>
<accession>A0A4Z0GPR9</accession>
<feature type="signal peptide" evidence="2">
    <location>
        <begin position="1"/>
        <end position="26"/>
    </location>
</feature>
<dbReference type="AlphaFoldDB" id="A0A4Z0GPR9"/>
<organism evidence="3 4">
    <name type="scientific">Sporolactobacillus shoreae</name>
    <dbReference type="NCBI Taxonomy" id="1465501"/>
    <lineage>
        <taxon>Bacteria</taxon>
        <taxon>Bacillati</taxon>
        <taxon>Bacillota</taxon>
        <taxon>Bacilli</taxon>
        <taxon>Bacillales</taxon>
        <taxon>Sporolactobacillaceae</taxon>
        <taxon>Sporolactobacillus</taxon>
    </lineage>
</organism>
<keyword evidence="4" id="KW-1185">Reference proteome</keyword>
<evidence type="ECO:0000256" key="2">
    <source>
        <dbReference type="SAM" id="SignalP"/>
    </source>
</evidence>
<dbReference type="OrthoDB" id="9795361at2"/>
<feature type="chain" id="PRO_5021433751" evidence="2">
    <location>
        <begin position="27"/>
        <end position="396"/>
    </location>
</feature>
<sequence>MKYKKMGAAVATVLSLQLVLSGCWFNSTSTNSVVNKNNGKTETVGLVPGVDSKEYQMLRPLANDTNRGYIQYGVTNLVDSDQLEVGLMNLSKNVFSPDQYVFQSGQYLKISDINGMLYRQGQEPKNQGGKTLPGLNPPLGKGKDIVAQSQSSPKYLNYVLEQDYLKKGSNGKYALGGVSIAVSLNSVYSDSIMDSKKLIHPISVPLNASTVRAWGRAHAQQIIQRIRSVSGLQQVPILLTLYMDAAPYSMVSGNFFDRTTVAAGSSSIGGWTAVNEDHVLFPSTYASSKYSLDSNKFNAFNSAVQKYYPDFVNVVGKGFYQNGTLKDLTLNINMNKFRDQTELIAFTNYVANIVNNSFSFPRDVPVHIYITTGNVQDALIERTASMDNAFVTMIQH</sequence>
<name>A0A4Z0GPR9_9BACL</name>
<dbReference type="Pfam" id="PF07537">
    <property type="entry name" value="CamS"/>
    <property type="match status" value="1"/>
</dbReference>
<evidence type="ECO:0000313" key="4">
    <source>
        <dbReference type="Proteomes" id="UP000298347"/>
    </source>
</evidence>
<dbReference type="PROSITE" id="PS51257">
    <property type="entry name" value="PROKAR_LIPOPROTEIN"/>
    <property type="match status" value="1"/>
</dbReference>
<dbReference type="RefSeq" id="WP_135348446.1">
    <property type="nucleotide sequence ID" value="NZ_SRJD01000008.1"/>
</dbReference>
<reference evidence="3 4" key="1">
    <citation type="journal article" date="2015" name="Int. J. Syst. Evol. Microbiol.">
        <title>Sporolactobacillus shoreae sp. nov. and Sporolactobacillus spathodeae sp. nov., two spore-forming lactic acid bacteria isolated from tree barks in Thailand.</title>
        <authorList>
            <person name="Thamacharoensuk T."/>
            <person name="Kitahara M."/>
            <person name="Ohkuma M."/>
            <person name="Thongchul N."/>
            <person name="Tanasupawat S."/>
        </authorList>
    </citation>
    <scope>NUCLEOTIDE SEQUENCE [LARGE SCALE GENOMIC DNA]</scope>
    <source>
        <strain evidence="3 4">BK92</strain>
    </source>
</reference>
<dbReference type="CDD" id="cd13441">
    <property type="entry name" value="CamS_repeat_1"/>
    <property type="match status" value="1"/>
</dbReference>
<dbReference type="EMBL" id="SRJD01000008">
    <property type="protein sequence ID" value="TGA98359.1"/>
    <property type="molecule type" value="Genomic_DNA"/>
</dbReference>
<proteinExistence type="predicted"/>
<dbReference type="Proteomes" id="UP000298347">
    <property type="component" value="Unassembled WGS sequence"/>
</dbReference>
<dbReference type="CDD" id="cd13440">
    <property type="entry name" value="CamS_repeat_2"/>
    <property type="match status" value="1"/>
</dbReference>
<protein>
    <submittedName>
        <fullName evidence="3">CamS family sex pheromone protein</fullName>
    </submittedName>
</protein>
<dbReference type="InterPro" id="IPR011426">
    <property type="entry name" value="CamS"/>
</dbReference>